<feature type="region of interest" description="Disordered" evidence="1">
    <location>
        <begin position="283"/>
        <end position="320"/>
    </location>
</feature>
<dbReference type="AlphaFoldDB" id="A0A1I2HNZ7"/>
<keyword evidence="2" id="KW-0732">Signal</keyword>
<reference evidence="4" key="1">
    <citation type="submission" date="2016-10" db="EMBL/GenBank/DDBJ databases">
        <authorList>
            <person name="Varghese N."/>
            <person name="Submissions S."/>
        </authorList>
    </citation>
    <scope>NUCLEOTIDE SEQUENCE [LARGE SCALE GENOMIC DNA]</scope>
    <source>
        <strain evidence="4">DSM 27981</strain>
    </source>
</reference>
<accession>A0A1I2HNZ7</accession>
<feature type="region of interest" description="Disordered" evidence="1">
    <location>
        <begin position="169"/>
        <end position="194"/>
    </location>
</feature>
<evidence type="ECO:0000313" key="3">
    <source>
        <dbReference type="EMBL" id="SFF31529.1"/>
    </source>
</evidence>
<organism evidence="3 4">
    <name type="scientific">Paracidovorax wautersii</name>
    <dbReference type="NCBI Taxonomy" id="1177982"/>
    <lineage>
        <taxon>Bacteria</taxon>
        <taxon>Pseudomonadati</taxon>
        <taxon>Pseudomonadota</taxon>
        <taxon>Betaproteobacteria</taxon>
        <taxon>Burkholderiales</taxon>
        <taxon>Comamonadaceae</taxon>
        <taxon>Paracidovorax</taxon>
    </lineage>
</organism>
<proteinExistence type="predicted"/>
<feature type="compositionally biased region" description="Polar residues" evidence="1">
    <location>
        <begin position="309"/>
        <end position="320"/>
    </location>
</feature>
<evidence type="ECO:0000256" key="2">
    <source>
        <dbReference type="SAM" id="SignalP"/>
    </source>
</evidence>
<dbReference type="RefSeq" id="WP_092942413.1">
    <property type="nucleotide sequence ID" value="NZ_FONX01000027.1"/>
</dbReference>
<evidence type="ECO:0000256" key="1">
    <source>
        <dbReference type="SAM" id="MobiDB-lite"/>
    </source>
</evidence>
<dbReference type="Proteomes" id="UP000199119">
    <property type="component" value="Unassembled WGS sequence"/>
</dbReference>
<feature type="signal peptide" evidence="2">
    <location>
        <begin position="1"/>
        <end position="34"/>
    </location>
</feature>
<evidence type="ECO:0000313" key="4">
    <source>
        <dbReference type="Proteomes" id="UP000199119"/>
    </source>
</evidence>
<gene>
    <name evidence="3" type="ORF">SAMN04489711_1274</name>
</gene>
<name>A0A1I2HNZ7_9BURK</name>
<keyword evidence="4" id="KW-1185">Reference proteome</keyword>
<dbReference type="STRING" id="1177982.SAMN04489711_1274"/>
<protein>
    <submittedName>
        <fullName evidence="3">Uncharacterized protein</fullName>
    </submittedName>
</protein>
<feature type="chain" id="PRO_5011744468" evidence="2">
    <location>
        <begin position="35"/>
        <end position="320"/>
    </location>
</feature>
<dbReference type="EMBL" id="FONX01000027">
    <property type="protein sequence ID" value="SFF31529.1"/>
    <property type="molecule type" value="Genomic_DNA"/>
</dbReference>
<sequence>MNAMLLRARHLPLKKIAACVVAAALATGAVTAIAVEDTGTRSASSAECNSFRAATQNAMQNQLAVVNQFMTGAAGQMQAAVSKNNSCIGNLALLDFDLSKLIPDFGLVGVLLQKAIDSLVQGVINRACAAVTDVLDKPGEIWNGVVGQLNISGQFQDWSRGMDYKVQGLGSGSGSATGGRSTPTTPIGGVSEAPKGCVETPAGTICTDGSTSAAVSNPQSLSGTQIGTQFGYLSNACTSALAQDENNQIAPTPTTIAACRSMQSFADQYRAYIDPSQIPKLPDFNATPADSEVVNGSWRSPYRGKSANPEASSFSLPVRQ</sequence>